<protein>
    <submittedName>
        <fullName evidence="2">Uncharacterized protein</fullName>
    </submittedName>
</protein>
<dbReference type="Proteomes" id="UP000199021">
    <property type="component" value="Unassembled WGS sequence"/>
</dbReference>
<sequence length="118" mass="13706">MKLISFNIDNDILEVHNNMWTGVETVTFNGYEVSRQFNWFRGDHDFAISTDDGNGTDYYRVVILMGMAGITVDVYRNEETLLAQSSEAKRRSRPNRSRNARRSRVTNPEALYHEEDLV</sequence>
<feature type="region of interest" description="Disordered" evidence="1">
    <location>
        <begin position="83"/>
        <end position="118"/>
    </location>
</feature>
<accession>A0A1H8ZDC2</accession>
<name>A0A1H8ZDC2_9BACT</name>
<feature type="compositionally biased region" description="Basic residues" evidence="1">
    <location>
        <begin position="90"/>
        <end position="104"/>
    </location>
</feature>
<dbReference type="InParanoid" id="A0A1H8ZDC2"/>
<evidence type="ECO:0000313" key="2">
    <source>
        <dbReference type="EMBL" id="SEP62375.1"/>
    </source>
</evidence>
<gene>
    <name evidence="2" type="ORF">SAMN05444359_101279</name>
</gene>
<proteinExistence type="predicted"/>
<dbReference type="EMBL" id="FOFB01000001">
    <property type="protein sequence ID" value="SEP62375.1"/>
    <property type="molecule type" value="Genomic_DNA"/>
</dbReference>
<evidence type="ECO:0000256" key="1">
    <source>
        <dbReference type="SAM" id="MobiDB-lite"/>
    </source>
</evidence>
<dbReference type="STRING" id="478744.SAMN05444359_101279"/>
<evidence type="ECO:0000313" key="3">
    <source>
        <dbReference type="Proteomes" id="UP000199021"/>
    </source>
</evidence>
<keyword evidence="3" id="KW-1185">Reference proteome</keyword>
<reference evidence="3" key="1">
    <citation type="submission" date="2016-10" db="EMBL/GenBank/DDBJ databases">
        <authorList>
            <person name="Varghese N."/>
            <person name="Submissions S."/>
        </authorList>
    </citation>
    <scope>NUCLEOTIDE SEQUENCE [LARGE SCALE GENOMIC DNA]</scope>
    <source>
        <strain evidence="3">DSM 24740</strain>
    </source>
</reference>
<dbReference type="RefSeq" id="WP_090165003.1">
    <property type="nucleotide sequence ID" value="NZ_FOFB01000001.1"/>
</dbReference>
<dbReference type="OrthoDB" id="1492845at2"/>
<dbReference type="AlphaFoldDB" id="A0A1H8ZDC2"/>
<organism evidence="2 3">
    <name type="scientific">Neolewinella agarilytica</name>
    <dbReference type="NCBI Taxonomy" id="478744"/>
    <lineage>
        <taxon>Bacteria</taxon>
        <taxon>Pseudomonadati</taxon>
        <taxon>Bacteroidota</taxon>
        <taxon>Saprospiria</taxon>
        <taxon>Saprospirales</taxon>
        <taxon>Lewinellaceae</taxon>
        <taxon>Neolewinella</taxon>
    </lineage>
</organism>